<reference evidence="1" key="1">
    <citation type="journal article" date="2023" name="bioRxiv">
        <title>Improved chromosome-level genome assembly for marigold (Tagetes erecta).</title>
        <authorList>
            <person name="Jiang F."/>
            <person name="Yuan L."/>
            <person name="Wang S."/>
            <person name="Wang H."/>
            <person name="Xu D."/>
            <person name="Wang A."/>
            <person name="Fan W."/>
        </authorList>
    </citation>
    <scope>NUCLEOTIDE SEQUENCE</scope>
    <source>
        <strain evidence="1">WSJ</strain>
        <tissue evidence="1">Leaf</tissue>
    </source>
</reference>
<comment type="caution">
    <text evidence="1">The sequence shown here is derived from an EMBL/GenBank/DDBJ whole genome shotgun (WGS) entry which is preliminary data.</text>
</comment>
<evidence type="ECO:0000313" key="1">
    <source>
        <dbReference type="EMBL" id="KAK1427105.1"/>
    </source>
</evidence>
<dbReference type="Proteomes" id="UP001229421">
    <property type="component" value="Unassembled WGS sequence"/>
</dbReference>
<evidence type="ECO:0000313" key="2">
    <source>
        <dbReference type="Proteomes" id="UP001229421"/>
    </source>
</evidence>
<organism evidence="1 2">
    <name type="scientific">Tagetes erecta</name>
    <name type="common">African marigold</name>
    <dbReference type="NCBI Taxonomy" id="13708"/>
    <lineage>
        <taxon>Eukaryota</taxon>
        <taxon>Viridiplantae</taxon>
        <taxon>Streptophyta</taxon>
        <taxon>Embryophyta</taxon>
        <taxon>Tracheophyta</taxon>
        <taxon>Spermatophyta</taxon>
        <taxon>Magnoliopsida</taxon>
        <taxon>eudicotyledons</taxon>
        <taxon>Gunneridae</taxon>
        <taxon>Pentapetalae</taxon>
        <taxon>asterids</taxon>
        <taxon>campanulids</taxon>
        <taxon>Asterales</taxon>
        <taxon>Asteraceae</taxon>
        <taxon>Asteroideae</taxon>
        <taxon>Heliantheae alliance</taxon>
        <taxon>Tageteae</taxon>
        <taxon>Tagetes</taxon>
    </lineage>
</organism>
<name>A0AAD8KWL6_TARER</name>
<keyword evidence="2" id="KW-1185">Reference proteome</keyword>
<dbReference type="EMBL" id="JAUHHV010000004">
    <property type="protein sequence ID" value="KAK1427105.1"/>
    <property type="molecule type" value="Genomic_DNA"/>
</dbReference>
<gene>
    <name evidence="1" type="ORF">QVD17_15788</name>
</gene>
<dbReference type="AlphaFoldDB" id="A0AAD8KWL6"/>
<proteinExistence type="predicted"/>
<accession>A0AAD8KWL6</accession>
<sequence>MVGALPTKRPFFAKINVIWSIGPLFNGKKRSQNRLIIVFVKAMDKNRTNHTRIKFLNNKLQTPRTQ</sequence>
<protein>
    <submittedName>
        <fullName evidence="1">Uncharacterized protein</fullName>
    </submittedName>
</protein>